<evidence type="ECO:0000313" key="1">
    <source>
        <dbReference type="EMBL" id="KXP00537.1"/>
    </source>
</evidence>
<proteinExistence type="predicted"/>
<name>A0A137ZQR7_9ACTN</name>
<dbReference type="EMBL" id="LSRE01000007">
    <property type="protein sequence ID" value="KXP00537.1"/>
    <property type="molecule type" value="Genomic_DNA"/>
</dbReference>
<comment type="caution">
    <text evidence="1">The sequence shown here is derived from an EMBL/GenBank/DDBJ whole genome shotgun (WGS) entry which is preliminary data.</text>
</comment>
<accession>A0A137ZQR7</accession>
<reference evidence="1 2" key="1">
    <citation type="submission" date="2016-02" db="EMBL/GenBank/DDBJ databases">
        <authorList>
            <person name="Teng J.L."/>
            <person name="Tang Y."/>
            <person name="Huang Y."/>
            <person name="Guo F."/>
            <person name="Wei W."/>
            <person name="Chen J.H."/>
            <person name="Wong S.Y."/>
            <person name="Lau S.K."/>
            <person name="Woo P.C."/>
        </authorList>
    </citation>
    <scope>NUCLEOTIDE SEQUENCE [LARGE SCALE GENOMIC DNA]</scope>
    <source>
        <strain evidence="1 2">JCM 13375</strain>
    </source>
</reference>
<dbReference type="RefSeq" id="WP_068744137.1">
    <property type="nucleotide sequence ID" value="NZ_LSRE01000007.1"/>
</dbReference>
<sequence>MKAVPHLDDLVGSVVPLSRDRVTSIGRDADLSFPGNNFLHRRLIDIYWRDDGWWIENVGAWIPVRYCAAAEALSSILDVGQAMRLSSRVTHLVFRAGGTEYEVVVRIPDHREHRRTESVGLSPGTSTLGPGSLTLEQLAMLVAFCEPLLLAPGVGIDRIRSMRAVEDRLGWSSAKLRRKLDNLCGKLATAGVAGLVSETGVPATNRRIALLEWALATRIISTDSVRLLDLSTVNGPLHPRRDGEDQ</sequence>
<dbReference type="Proteomes" id="UP000070409">
    <property type="component" value="Unassembled WGS sequence"/>
</dbReference>
<organism evidence="1 2">
    <name type="scientific">Tsukamurella pseudospumae</name>
    <dbReference type="NCBI Taxonomy" id="239498"/>
    <lineage>
        <taxon>Bacteria</taxon>
        <taxon>Bacillati</taxon>
        <taxon>Actinomycetota</taxon>
        <taxon>Actinomycetes</taxon>
        <taxon>Mycobacteriales</taxon>
        <taxon>Tsukamurellaceae</taxon>
        <taxon>Tsukamurella</taxon>
    </lineage>
</organism>
<evidence type="ECO:0000313" key="2">
    <source>
        <dbReference type="Proteomes" id="UP000070409"/>
    </source>
</evidence>
<keyword evidence="2" id="KW-1185">Reference proteome</keyword>
<protein>
    <submittedName>
        <fullName evidence="1">Uncharacterized protein</fullName>
    </submittedName>
</protein>
<gene>
    <name evidence="1" type="ORF">AXK61_15210</name>
</gene>